<keyword evidence="2" id="KW-1185">Reference proteome</keyword>
<dbReference type="Proteomes" id="UP000002035">
    <property type="component" value="Unassembled WGS sequence"/>
</dbReference>
<reference evidence="2" key="1">
    <citation type="journal article" date="2012" name="MBio">
        <title>Comparative genome analysis of Trichophyton rubrum and related dermatophytes reveals candidate genes involved in infection.</title>
        <authorList>
            <person name="Martinez D.A."/>
            <person name="Oliver B.G."/>
            <person name="Graeser Y."/>
            <person name="Goldberg J.M."/>
            <person name="Li W."/>
            <person name="Martinez-Rossi N.M."/>
            <person name="Monod M."/>
            <person name="Shelest E."/>
            <person name="Barton R.C."/>
            <person name="Birch E."/>
            <person name="Brakhage A.A."/>
            <person name="Chen Z."/>
            <person name="Gurr S.J."/>
            <person name="Heiman D."/>
            <person name="Heitman J."/>
            <person name="Kosti I."/>
            <person name="Rossi A."/>
            <person name="Saif S."/>
            <person name="Samalova M."/>
            <person name="Saunders C.W."/>
            <person name="Shea T."/>
            <person name="Summerbell R.C."/>
            <person name="Xu J."/>
            <person name="Young S."/>
            <person name="Zeng Q."/>
            <person name="Birren B.W."/>
            <person name="Cuomo C.A."/>
            <person name="White T.C."/>
        </authorList>
    </citation>
    <scope>NUCLEOTIDE SEQUENCE [LARGE SCALE GENOMIC DNA]</scope>
    <source>
        <strain evidence="2">ATCC MYA-4605 / CBS 113480</strain>
    </source>
</reference>
<sequence length="109" mass="12727">MPLCFDCWFDNHDESFNSPHVAIIYGSTDHTEYTDYKYKTHINNILYIIYAYENSCYLNTRGTRVVFWISSNSNSPLPTSHNGLPALMRHIKGVKLVKTDCHLYKGKYQ</sequence>
<dbReference type="RefSeq" id="XP_002845386.1">
    <property type="nucleotide sequence ID" value="XM_002845340.1"/>
</dbReference>
<dbReference type="EMBL" id="DS995705">
    <property type="protein sequence ID" value="EEQ32436.1"/>
    <property type="molecule type" value="Genomic_DNA"/>
</dbReference>
<organism evidence="1 2">
    <name type="scientific">Arthroderma otae (strain ATCC MYA-4605 / CBS 113480)</name>
    <name type="common">Microsporum canis</name>
    <dbReference type="NCBI Taxonomy" id="554155"/>
    <lineage>
        <taxon>Eukaryota</taxon>
        <taxon>Fungi</taxon>
        <taxon>Dikarya</taxon>
        <taxon>Ascomycota</taxon>
        <taxon>Pezizomycotina</taxon>
        <taxon>Eurotiomycetes</taxon>
        <taxon>Eurotiomycetidae</taxon>
        <taxon>Onygenales</taxon>
        <taxon>Arthrodermataceae</taxon>
        <taxon>Microsporum</taxon>
    </lineage>
</organism>
<protein>
    <submittedName>
        <fullName evidence="1">Uncharacterized protein</fullName>
    </submittedName>
</protein>
<proteinExistence type="predicted"/>
<dbReference type="HOGENOM" id="CLU_2183338_0_0_1"/>
<name>C5FRD3_ARTOC</name>
<accession>C5FRD3</accession>
<evidence type="ECO:0000313" key="2">
    <source>
        <dbReference type="Proteomes" id="UP000002035"/>
    </source>
</evidence>
<evidence type="ECO:0000313" key="1">
    <source>
        <dbReference type="EMBL" id="EEQ32436.1"/>
    </source>
</evidence>
<dbReference type="AlphaFoldDB" id="C5FRD3"/>
<dbReference type="VEuPathDB" id="FungiDB:MCYG_05255"/>
<gene>
    <name evidence="1" type="ORF">MCYG_05255</name>
</gene>
<dbReference type="GeneID" id="9228431"/>